<dbReference type="InterPro" id="IPR031807">
    <property type="entry name" value="HicB-like"/>
</dbReference>
<dbReference type="Gene3D" id="3.30.160.250">
    <property type="match status" value="1"/>
</dbReference>
<accession>A0A1H5T8G7</accession>
<dbReference type="AlphaFoldDB" id="A0A1H5T8G7"/>
<feature type="compositionally biased region" description="Basic residues" evidence="1">
    <location>
        <begin position="108"/>
        <end position="118"/>
    </location>
</feature>
<dbReference type="OrthoDB" id="5419659at2"/>
<proteinExistence type="predicted"/>
<name>A0A1H5T8G7_9BACT</name>
<dbReference type="RefSeq" id="WP_103931435.1">
    <property type="nucleotide sequence ID" value="NZ_FNVA01000001.1"/>
</dbReference>
<sequence length="118" mass="12882">MTRQYPVIYEWAGRNFSGYAPDVPGCVATAKTLPEMRSALKGALEAHLKWLGAEGEDVPAASDSVTVDMEPDAEFPQPRGYYVVVEKLNVVLPKPKASKPGLTQVKRSNPKRRALQAA</sequence>
<protein>
    <submittedName>
        <fullName evidence="3">Predicted nuclease of the RNAse H fold, HicB family</fullName>
    </submittedName>
</protein>
<evidence type="ECO:0000313" key="3">
    <source>
        <dbReference type="EMBL" id="SEF59080.1"/>
    </source>
</evidence>
<feature type="domain" description="HicB-like antitoxin of toxin-antitoxin system" evidence="2">
    <location>
        <begin position="13"/>
        <end position="71"/>
    </location>
</feature>
<dbReference type="Pfam" id="PF15919">
    <property type="entry name" value="HicB_lk_antitox"/>
    <property type="match status" value="1"/>
</dbReference>
<dbReference type="EMBL" id="FNVA01000001">
    <property type="protein sequence ID" value="SEF59080.1"/>
    <property type="molecule type" value="Genomic_DNA"/>
</dbReference>
<evidence type="ECO:0000259" key="2">
    <source>
        <dbReference type="Pfam" id="PF15919"/>
    </source>
</evidence>
<dbReference type="InterPro" id="IPR035069">
    <property type="entry name" value="TTHA1013/TTHA0281-like"/>
</dbReference>
<feature type="region of interest" description="Disordered" evidence="1">
    <location>
        <begin position="96"/>
        <end position="118"/>
    </location>
</feature>
<keyword evidence="4" id="KW-1185">Reference proteome</keyword>
<dbReference type="Proteomes" id="UP000236728">
    <property type="component" value="Unassembled WGS sequence"/>
</dbReference>
<organism evidence="3 4">
    <name type="scientific">Bryocella elongata</name>
    <dbReference type="NCBI Taxonomy" id="863522"/>
    <lineage>
        <taxon>Bacteria</taxon>
        <taxon>Pseudomonadati</taxon>
        <taxon>Acidobacteriota</taxon>
        <taxon>Terriglobia</taxon>
        <taxon>Terriglobales</taxon>
        <taxon>Acidobacteriaceae</taxon>
        <taxon>Bryocella</taxon>
    </lineage>
</organism>
<gene>
    <name evidence="3" type="ORF">SAMN05421819_0516</name>
</gene>
<evidence type="ECO:0000256" key="1">
    <source>
        <dbReference type="SAM" id="MobiDB-lite"/>
    </source>
</evidence>
<dbReference type="SUPFAM" id="SSF143100">
    <property type="entry name" value="TTHA1013/TTHA0281-like"/>
    <property type="match status" value="1"/>
</dbReference>
<reference evidence="3 4" key="1">
    <citation type="submission" date="2016-10" db="EMBL/GenBank/DDBJ databases">
        <authorList>
            <person name="de Groot N.N."/>
        </authorList>
    </citation>
    <scope>NUCLEOTIDE SEQUENCE [LARGE SCALE GENOMIC DNA]</scope>
    <source>
        <strain evidence="3 4">DSM 22489</strain>
    </source>
</reference>
<evidence type="ECO:0000313" key="4">
    <source>
        <dbReference type="Proteomes" id="UP000236728"/>
    </source>
</evidence>